<evidence type="ECO:0000313" key="1">
    <source>
        <dbReference type="EMBL" id="KOX76918.1"/>
    </source>
</evidence>
<protein>
    <submittedName>
        <fullName evidence="1">Uncharacterized protein</fullName>
    </submittedName>
</protein>
<gene>
    <name evidence="1" type="ORF">WN51_10774</name>
</gene>
<dbReference type="AlphaFoldDB" id="A0A0N0BHY6"/>
<sequence length="210" mass="24193">MVMKIILHFWLAHKDGLSTLSFVCYRVLDVRESAELPGPVPRGRFHSDRNQILVSRSTPVTSNLNIESTSKILLRTQMIACPIPSTGDCCLDVTKRALHQLFSIRDSYNINVSLNDQMIKLTVNIIRNTDIHESRSIKSLLARSVKRLRNFFAIKRIVSYILTIKELCGVKRGRGRMVLRSTRFNRPFITSVSDITNQYYLQYKLHSIKI</sequence>
<accession>A0A0N0BHY6</accession>
<dbReference type="EMBL" id="KQ435737">
    <property type="protein sequence ID" value="KOX76918.1"/>
    <property type="molecule type" value="Genomic_DNA"/>
</dbReference>
<reference evidence="1 2" key="1">
    <citation type="submission" date="2015-07" db="EMBL/GenBank/DDBJ databases">
        <title>The genome of Melipona quadrifasciata.</title>
        <authorList>
            <person name="Pan H."/>
            <person name="Kapheim K."/>
        </authorList>
    </citation>
    <scope>NUCLEOTIDE SEQUENCE [LARGE SCALE GENOMIC DNA]</scope>
    <source>
        <strain evidence="1">0111107301</strain>
        <tissue evidence="1">Whole body</tissue>
    </source>
</reference>
<proteinExistence type="predicted"/>
<evidence type="ECO:0000313" key="2">
    <source>
        <dbReference type="Proteomes" id="UP000053105"/>
    </source>
</evidence>
<organism evidence="1 2">
    <name type="scientific">Melipona quadrifasciata</name>
    <dbReference type="NCBI Taxonomy" id="166423"/>
    <lineage>
        <taxon>Eukaryota</taxon>
        <taxon>Metazoa</taxon>
        <taxon>Ecdysozoa</taxon>
        <taxon>Arthropoda</taxon>
        <taxon>Hexapoda</taxon>
        <taxon>Insecta</taxon>
        <taxon>Pterygota</taxon>
        <taxon>Neoptera</taxon>
        <taxon>Endopterygota</taxon>
        <taxon>Hymenoptera</taxon>
        <taxon>Apocrita</taxon>
        <taxon>Aculeata</taxon>
        <taxon>Apoidea</taxon>
        <taxon>Anthophila</taxon>
        <taxon>Apidae</taxon>
        <taxon>Melipona</taxon>
    </lineage>
</organism>
<keyword evidence="2" id="KW-1185">Reference proteome</keyword>
<dbReference type="Proteomes" id="UP000053105">
    <property type="component" value="Unassembled WGS sequence"/>
</dbReference>
<name>A0A0N0BHY6_9HYME</name>